<comment type="caution">
    <text evidence="2">The sequence shown here is derived from an EMBL/GenBank/DDBJ whole genome shotgun (WGS) entry which is preliminary data.</text>
</comment>
<reference evidence="2" key="1">
    <citation type="submission" date="2022-07" db="EMBL/GenBank/DDBJ databases">
        <title>Fungi with potential for degradation of polypropylene.</title>
        <authorList>
            <person name="Gostincar C."/>
        </authorList>
    </citation>
    <scope>NUCLEOTIDE SEQUENCE</scope>
    <source>
        <strain evidence="2">EXF-13308</strain>
    </source>
</reference>
<feature type="chain" id="PRO_5041395475" evidence="1">
    <location>
        <begin position="22"/>
        <end position="336"/>
    </location>
</feature>
<dbReference type="PANTHER" id="PTHR42060:SF1">
    <property type="entry name" value="NHL REPEAT-CONTAINING PROTEIN"/>
    <property type="match status" value="1"/>
</dbReference>
<keyword evidence="3" id="KW-1185">Reference proteome</keyword>
<dbReference type="Gene3D" id="2.120.10.30">
    <property type="entry name" value="TolB, C-terminal domain"/>
    <property type="match status" value="1"/>
</dbReference>
<organism evidence="2 3">
    <name type="scientific">Pleurostoma richardsiae</name>
    <dbReference type="NCBI Taxonomy" id="41990"/>
    <lineage>
        <taxon>Eukaryota</taxon>
        <taxon>Fungi</taxon>
        <taxon>Dikarya</taxon>
        <taxon>Ascomycota</taxon>
        <taxon>Pezizomycotina</taxon>
        <taxon>Sordariomycetes</taxon>
        <taxon>Sordariomycetidae</taxon>
        <taxon>Calosphaeriales</taxon>
        <taxon>Pleurostomataceae</taxon>
        <taxon>Pleurostoma</taxon>
    </lineage>
</organism>
<name>A0AA38VLG7_9PEZI</name>
<keyword evidence="1" id="KW-0732">Signal</keyword>
<evidence type="ECO:0000256" key="1">
    <source>
        <dbReference type="SAM" id="SignalP"/>
    </source>
</evidence>
<evidence type="ECO:0000313" key="3">
    <source>
        <dbReference type="Proteomes" id="UP001174694"/>
    </source>
</evidence>
<dbReference type="InterPro" id="IPR052998">
    <property type="entry name" value="Hetero-Diels-Alderase-like"/>
</dbReference>
<dbReference type="AlphaFoldDB" id="A0AA38VLG7"/>
<dbReference type="EMBL" id="JANBVO010000001">
    <property type="protein sequence ID" value="KAJ9157706.1"/>
    <property type="molecule type" value="Genomic_DNA"/>
</dbReference>
<dbReference type="Proteomes" id="UP001174694">
    <property type="component" value="Unassembled WGS sequence"/>
</dbReference>
<gene>
    <name evidence="2" type="ORF">NKR23_g668</name>
</gene>
<sequence length="336" mass="35033">MRLSGPRSLAALAPALAIALAAQPQASPSISTVFQLSDSPTWFENLAIRSSGEILATRVDVPELWAVDPFTKSGSRLLSVPEVTALLGITEVYPDVFAFVGTNFSIATGIQPNSSQIWELDLRGRSPVSRLAAKLPQAGLLNGADTWNSSSILVADSTLAQILLVDINTGQSAVAISDPTMTVPPNSTHPIGPNGVKVFRSARDRTTYVYYTSMAQALFCRVPVSAQTAAPTGPVEVIASGFTMDDFTLLEDGSALVAANTDNTIVKVTLDGTVTTVAGSAGSLDLATATACRFGRTARDSRVLYVTTTGGATQPVNGTLTRPANIAAVDFAACGW</sequence>
<dbReference type="SUPFAM" id="SSF63829">
    <property type="entry name" value="Calcium-dependent phosphotriesterase"/>
    <property type="match status" value="1"/>
</dbReference>
<evidence type="ECO:0000313" key="2">
    <source>
        <dbReference type="EMBL" id="KAJ9157706.1"/>
    </source>
</evidence>
<dbReference type="PANTHER" id="PTHR42060">
    <property type="entry name" value="NHL REPEAT-CONTAINING PROTEIN-RELATED"/>
    <property type="match status" value="1"/>
</dbReference>
<proteinExistence type="predicted"/>
<feature type="signal peptide" evidence="1">
    <location>
        <begin position="1"/>
        <end position="21"/>
    </location>
</feature>
<dbReference type="InterPro" id="IPR011042">
    <property type="entry name" value="6-blade_b-propeller_TolB-like"/>
</dbReference>
<protein>
    <submittedName>
        <fullName evidence="2">Uncharacterized protein</fullName>
    </submittedName>
</protein>
<accession>A0AA38VLG7</accession>